<sequence>MSRMSSLNLILKTFATILDRSCAFKLLLSRVHFISGQFGLQVNVMNRSGNPNLLEMAILSKYNWSMYLLLPINIEGKTTHFPCFVLCCNDPASFSCCKLLYFPTLNLDWFFLN</sequence>
<protein>
    <submittedName>
        <fullName evidence="1">Uncharacterized protein</fullName>
    </submittedName>
</protein>
<accession>A0AAV0ZDG6</accession>
<keyword evidence="2" id="KW-1185">Reference proteome</keyword>
<evidence type="ECO:0000313" key="2">
    <source>
        <dbReference type="Proteomes" id="UP001157006"/>
    </source>
</evidence>
<dbReference type="Proteomes" id="UP001157006">
    <property type="component" value="Chromosome 1S"/>
</dbReference>
<dbReference type="AlphaFoldDB" id="A0AAV0ZDG6"/>
<evidence type="ECO:0000313" key="1">
    <source>
        <dbReference type="EMBL" id="CAI8593927.1"/>
    </source>
</evidence>
<organism evidence="1 2">
    <name type="scientific">Vicia faba</name>
    <name type="common">Broad bean</name>
    <name type="synonym">Faba vulgaris</name>
    <dbReference type="NCBI Taxonomy" id="3906"/>
    <lineage>
        <taxon>Eukaryota</taxon>
        <taxon>Viridiplantae</taxon>
        <taxon>Streptophyta</taxon>
        <taxon>Embryophyta</taxon>
        <taxon>Tracheophyta</taxon>
        <taxon>Spermatophyta</taxon>
        <taxon>Magnoliopsida</taxon>
        <taxon>eudicotyledons</taxon>
        <taxon>Gunneridae</taxon>
        <taxon>Pentapetalae</taxon>
        <taxon>rosids</taxon>
        <taxon>fabids</taxon>
        <taxon>Fabales</taxon>
        <taxon>Fabaceae</taxon>
        <taxon>Papilionoideae</taxon>
        <taxon>50 kb inversion clade</taxon>
        <taxon>NPAAA clade</taxon>
        <taxon>Hologalegina</taxon>
        <taxon>IRL clade</taxon>
        <taxon>Fabeae</taxon>
        <taxon>Vicia</taxon>
    </lineage>
</organism>
<name>A0AAV0ZDG6_VICFA</name>
<dbReference type="EMBL" id="OX451735">
    <property type="protein sequence ID" value="CAI8593927.1"/>
    <property type="molecule type" value="Genomic_DNA"/>
</dbReference>
<reference evidence="1 2" key="1">
    <citation type="submission" date="2023-01" db="EMBL/GenBank/DDBJ databases">
        <authorList>
            <person name="Kreplak J."/>
        </authorList>
    </citation>
    <scope>NUCLEOTIDE SEQUENCE [LARGE SCALE GENOMIC DNA]</scope>
</reference>
<gene>
    <name evidence="1" type="ORF">VFH_I115720</name>
</gene>
<proteinExistence type="predicted"/>